<gene>
    <name evidence="2" type="ORF">CRG98_019745</name>
</gene>
<accession>A0A2I0JVH2</accession>
<dbReference type="EMBL" id="PGOL01001229">
    <property type="protein sequence ID" value="PKI59863.1"/>
    <property type="molecule type" value="Genomic_DNA"/>
</dbReference>
<dbReference type="STRING" id="22663.A0A2I0JVH2"/>
<dbReference type="InterPro" id="IPR013103">
    <property type="entry name" value="RVT_2"/>
</dbReference>
<protein>
    <recommendedName>
        <fullName evidence="1">Reverse transcriptase Ty1/copia-type domain-containing protein</fullName>
    </recommendedName>
</protein>
<proteinExistence type="predicted"/>
<keyword evidence="3" id="KW-1185">Reference proteome</keyword>
<organism evidence="2 3">
    <name type="scientific">Punica granatum</name>
    <name type="common">Pomegranate</name>
    <dbReference type="NCBI Taxonomy" id="22663"/>
    <lineage>
        <taxon>Eukaryota</taxon>
        <taxon>Viridiplantae</taxon>
        <taxon>Streptophyta</taxon>
        <taxon>Embryophyta</taxon>
        <taxon>Tracheophyta</taxon>
        <taxon>Spermatophyta</taxon>
        <taxon>Magnoliopsida</taxon>
        <taxon>eudicotyledons</taxon>
        <taxon>Gunneridae</taxon>
        <taxon>Pentapetalae</taxon>
        <taxon>rosids</taxon>
        <taxon>malvids</taxon>
        <taxon>Myrtales</taxon>
        <taxon>Lythraceae</taxon>
        <taxon>Punica</taxon>
    </lineage>
</organism>
<evidence type="ECO:0000313" key="2">
    <source>
        <dbReference type="EMBL" id="PKI59863.1"/>
    </source>
</evidence>
<reference evidence="2 3" key="1">
    <citation type="submission" date="2017-11" db="EMBL/GenBank/DDBJ databases">
        <title>De-novo sequencing of pomegranate (Punica granatum L.) genome.</title>
        <authorList>
            <person name="Akparov Z."/>
            <person name="Amiraslanov A."/>
            <person name="Hajiyeva S."/>
            <person name="Abbasov M."/>
            <person name="Kaur K."/>
            <person name="Hamwieh A."/>
            <person name="Solovyev V."/>
            <person name="Salamov A."/>
            <person name="Braich B."/>
            <person name="Kosarev P."/>
            <person name="Mahmoud A."/>
            <person name="Hajiyev E."/>
            <person name="Babayeva S."/>
            <person name="Izzatullayeva V."/>
            <person name="Mammadov A."/>
            <person name="Mammadov A."/>
            <person name="Sharifova S."/>
            <person name="Ojaghi J."/>
            <person name="Eynullazada K."/>
            <person name="Bayramov B."/>
            <person name="Abdulazimova A."/>
            <person name="Shahmuradov I."/>
        </authorList>
    </citation>
    <scope>NUCLEOTIDE SEQUENCE [LARGE SCALE GENOMIC DNA]</scope>
    <source>
        <strain evidence="3">cv. AG2017</strain>
        <tissue evidence="2">Leaf</tissue>
    </source>
</reference>
<evidence type="ECO:0000259" key="1">
    <source>
        <dbReference type="Pfam" id="PF07727"/>
    </source>
</evidence>
<evidence type="ECO:0000313" key="3">
    <source>
        <dbReference type="Proteomes" id="UP000233551"/>
    </source>
</evidence>
<dbReference type="AlphaFoldDB" id="A0A2I0JVH2"/>
<dbReference type="Proteomes" id="UP000233551">
    <property type="component" value="Unassembled WGS sequence"/>
</dbReference>
<comment type="caution">
    <text evidence="2">The sequence shown here is derived from an EMBL/GenBank/DDBJ whole genome shotgun (WGS) entry which is preliminary data.</text>
</comment>
<feature type="domain" description="Reverse transcriptase Ty1/copia-type" evidence="1">
    <location>
        <begin position="53"/>
        <end position="96"/>
    </location>
</feature>
<sequence>MAEEFRALELNGTWTLSTLPPGKKPVDCKWVYKIKRHADGSVERYKACLVAKVRCFLAIVVMKKWEIHQMDIHNAFLHGDLHEEVYMSLPPGFSSNRLGQVP</sequence>
<name>A0A2I0JVH2_PUNGR</name>
<dbReference type="Pfam" id="PF07727">
    <property type="entry name" value="RVT_2"/>
    <property type="match status" value="1"/>
</dbReference>